<evidence type="ECO:0000313" key="2">
    <source>
        <dbReference type="Proteomes" id="UP000053105"/>
    </source>
</evidence>
<reference evidence="1 2" key="1">
    <citation type="submission" date="2015-07" db="EMBL/GenBank/DDBJ databases">
        <title>The genome of Melipona quadrifasciata.</title>
        <authorList>
            <person name="Pan H."/>
            <person name="Kapheim K."/>
        </authorList>
    </citation>
    <scope>NUCLEOTIDE SEQUENCE [LARGE SCALE GENOMIC DNA]</scope>
    <source>
        <strain evidence="1">0111107301</strain>
        <tissue evidence="1">Whole body</tissue>
    </source>
</reference>
<dbReference type="Proteomes" id="UP000053105">
    <property type="component" value="Unassembled WGS sequence"/>
</dbReference>
<accession>A0A0N0U4W5</accession>
<sequence length="180" mass="20040">MAVEAVVGKDKINENDLERENGKDRELIGGRRRATISVWKFAIAIVRTPSVGNSTRQKLRGPLLHSNLSVGHSKMTEEILISRRRGPPLMRNPDKRRSSQLRTNIIYMKYASSNFITVHNGASNNFRRIHPTRAPFSTFPSAGENLCGGCTRAPAYVARCIVRIGRPYQPISGNEIVAAD</sequence>
<gene>
    <name evidence="1" type="ORF">WN51_01821</name>
</gene>
<name>A0A0N0U4W5_9HYME</name>
<proteinExistence type="predicted"/>
<evidence type="ECO:0000313" key="1">
    <source>
        <dbReference type="EMBL" id="KOX72608.1"/>
    </source>
</evidence>
<dbReference type="AlphaFoldDB" id="A0A0N0U4W5"/>
<protein>
    <submittedName>
        <fullName evidence="1">Uncharacterized protein</fullName>
    </submittedName>
</protein>
<organism evidence="1 2">
    <name type="scientific">Melipona quadrifasciata</name>
    <dbReference type="NCBI Taxonomy" id="166423"/>
    <lineage>
        <taxon>Eukaryota</taxon>
        <taxon>Metazoa</taxon>
        <taxon>Ecdysozoa</taxon>
        <taxon>Arthropoda</taxon>
        <taxon>Hexapoda</taxon>
        <taxon>Insecta</taxon>
        <taxon>Pterygota</taxon>
        <taxon>Neoptera</taxon>
        <taxon>Endopterygota</taxon>
        <taxon>Hymenoptera</taxon>
        <taxon>Apocrita</taxon>
        <taxon>Aculeata</taxon>
        <taxon>Apoidea</taxon>
        <taxon>Anthophila</taxon>
        <taxon>Apidae</taxon>
        <taxon>Melipona</taxon>
    </lineage>
</organism>
<dbReference type="EMBL" id="KQ435816">
    <property type="protein sequence ID" value="KOX72608.1"/>
    <property type="molecule type" value="Genomic_DNA"/>
</dbReference>
<keyword evidence="2" id="KW-1185">Reference proteome</keyword>